<accession>M6HAY8</accession>
<dbReference type="Proteomes" id="UP000012089">
    <property type="component" value="Unassembled WGS sequence"/>
</dbReference>
<evidence type="ECO:0000313" key="1">
    <source>
        <dbReference type="EMBL" id="EMM94260.1"/>
    </source>
</evidence>
<organism evidence="1 2">
    <name type="scientific">Leptospira interrogans serovar Zanoni str. LT2156</name>
    <dbReference type="NCBI Taxonomy" id="1001601"/>
    <lineage>
        <taxon>Bacteria</taxon>
        <taxon>Pseudomonadati</taxon>
        <taxon>Spirochaetota</taxon>
        <taxon>Spirochaetia</taxon>
        <taxon>Leptospirales</taxon>
        <taxon>Leptospiraceae</taxon>
        <taxon>Leptospira</taxon>
    </lineage>
</organism>
<proteinExistence type="predicted"/>
<reference evidence="1 2" key="1">
    <citation type="submission" date="2013-01" db="EMBL/GenBank/DDBJ databases">
        <authorList>
            <person name="Harkins D.M."/>
            <person name="Durkin A.S."/>
            <person name="Brinkac L.M."/>
            <person name="Haft D.H."/>
            <person name="Selengut J.D."/>
            <person name="Sanka R."/>
            <person name="DePew J."/>
            <person name="Purushe J."/>
            <person name="Tulsiani S.M."/>
            <person name="Graham G.C."/>
            <person name="Burns M.-A."/>
            <person name="Dohnt M.F."/>
            <person name="Smythe L.D."/>
            <person name="McKay D.B."/>
            <person name="Craig S.B."/>
            <person name="Vinetz J.M."/>
            <person name="Sutton G.G."/>
            <person name="Nierman W.C."/>
            <person name="Fouts D.E."/>
        </authorList>
    </citation>
    <scope>NUCLEOTIDE SEQUENCE [LARGE SCALE GENOMIC DNA]</scope>
    <source>
        <strain evidence="1 2">LT2156</strain>
    </source>
</reference>
<sequence length="59" mass="6789">MGGLFFLKLSDLPGFSSLALFFSKNRPPQSSIVHFTFNRLYEMVFEMSFFGIISSFQLL</sequence>
<evidence type="ECO:0000313" key="2">
    <source>
        <dbReference type="Proteomes" id="UP000012089"/>
    </source>
</evidence>
<comment type="caution">
    <text evidence="1">The sequence shown here is derived from an EMBL/GenBank/DDBJ whole genome shotgun (WGS) entry which is preliminary data.</text>
</comment>
<protein>
    <submittedName>
        <fullName evidence="1">Uncharacterized protein</fullName>
    </submittedName>
</protein>
<dbReference type="EMBL" id="AFMF02000036">
    <property type="protein sequence ID" value="EMM94260.1"/>
    <property type="molecule type" value="Genomic_DNA"/>
</dbReference>
<dbReference type="AlphaFoldDB" id="M6HAY8"/>
<name>M6HAY8_LEPIR</name>
<gene>
    <name evidence="1" type="ORF">LEP1GSC158_0623</name>
</gene>